<proteinExistence type="predicted"/>
<organism evidence="1 2">
    <name type="scientific">Botrimarina colliarenosi</name>
    <dbReference type="NCBI Taxonomy" id="2528001"/>
    <lineage>
        <taxon>Bacteria</taxon>
        <taxon>Pseudomonadati</taxon>
        <taxon>Planctomycetota</taxon>
        <taxon>Planctomycetia</taxon>
        <taxon>Pirellulales</taxon>
        <taxon>Lacipirellulaceae</taxon>
        <taxon>Botrimarina</taxon>
    </lineage>
</organism>
<reference evidence="1 2" key="1">
    <citation type="submission" date="2019-02" db="EMBL/GenBank/DDBJ databases">
        <title>Deep-cultivation of Planctomycetes and their phenomic and genomic characterization uncovers novel biology.</title>
        <authorList>
            <person name="Wiegand S."/>
            <person name="Jogler M."/>
            <person name="Boedeker C."/>
            <person name="Pinto D."/>
            <person name="Vollmers J."/>
            <person name="Rivas-Marin E."/>
            <person name="Kohn T."/>
            <person name="Peeters S.H."/>
            <person name="Heuer A."/>
            <person name="Rast P."/>
            <person name="Oberbeckmann S."/>
            <person name="Bunk B."/>
            <person name="Jeske O."/>
            <person name="Meyerdierks A."/>
            <person name="Storesund J.E."/>
            <person name="Kallscheuer N."/>
            <person name="Luecker S."/>
            <person name="Lage O.M."/>
            <person name="Pohl T."/>
            <person name="Merkel B.J."/>
            <person name="Hornburger P."/>
            <person name="Mueller R.-W."/>
            <person name="Bruemmer F."/>
            <person name="Labrenz M."/>
            <person name="Spormann A.M."/>
            <person name="Op Den Camp H."/>
            <person name="Overmann J."/>
            <person name="Amann R."/>
            <person name="Jetten M.S.M."/>
            <person name="Mascher T."/>
            <person name="Medema M.H."/>
            <person name="Devos D.P."/>
            <person name="Kaster A.-K."/>
            <person name="Ovreas L."/>
            <person name="Rohde M."/>
            <person name="Galperin M.Y."/>
            <person name="Jogler C."/>
        </authorList>
    </citation>
    <scope>NUCLEOTIDE SEQUENCE [LARGE SCALE GENOMIC DNA]</scope>
    <source>
        <strain evidence="1 2">Pla108</strain>
    </source>
</reference>
<name>A0A5C6AD12_9BACT</name>
<dbReference type="InterPro" id="IPR018644">
    <property type="entry name" value="DUF2071"/>
</dbReference>
<evidence type="ECO:0000313" key="1">
    <source>
        <dbReference type="EMBL" id="TWT97942.1"/>
    </source>
</evidence>
<dbReference type="InterPro" id="IPR023375">
    <property type="entry name" value="ADC_dom_sf"/>
</dbReference>
<dbReference type="AlphaFoldDB" id="A0A5C6AD12"/>
<evidence type="ECO:0008006" key="3">
    <source>
        <dbReference type="Google" id="ProtNLM"/>
    </source>
</evidence>
<accession>A0A5C6AD12</accession>
<dbReference type="OrthoDB" id="150993at2"/>
<dbReference type="PANTHER" id="PTHR39186">
    <property type="entry name" value="DUF2071 FAMILY PROTEIN"/>
    <property type="match status" value="1"/>
</dbReference>
<dbReference type="SUPFAM" id="SSF160104">
    <property type="entry name" value="Acetoacetate decarboxylase-like"/>
    <property type="match status" value="1"/>
</dbReference>
<evidence type="ECO:0000313" key="2">
    <source>
        <dbReference type="Proteomes" id="UP000317421"/>
    </source>
</evidence>
<protein>
    <recommendedName>
        <fullName evidence="3">DUF2071 domain-containing protein</fullName>
    </recommendedName>
</protein>
<dbReference type="Proteomes" id="UP000317421">
    <property type="component" value="Unassembled WGS sequence"/>
</dbReference>
<dbReference type="PANTHER" id="PTHR39186:SF1">
    <property type="entry name" value="DUF2071 DOMAIN-CONTAINING PROTEIN"/>
    <property type="match status" value="1"/>
</dbReference>
<dbReference type="Pfam" id="PF09844">
    <property type="entry name" value="DUF2071"/>
    <property type="match status" value="1"/>
</dbReference>
<dbReference type="EMBL" id="SJPR01000002">
    <property type="protein sequence ID" value="TWT97942.1"/>
    <property type="molecule type" value="Genomic_DNA"/>
</dbReference>
<dbReference type="RefSeq" id="WP_146444831.1">
    <property type="nucleotide sequence ID" value="NZ_SJPR01000002.1"/>
</dbReference>
<comment type="caution">
    <text evidence="1">The sequence shown here is derived from an EMBL/GenBank/DDBJ whole genome shotgun (WGS) entry which is preliminary data.</text>
</comment>
<sequence>MSRPRSFLAAEWRDLLMLNYEIDPAALASRVPAGCELDAWQGRHFVSVVGFRFLETRVLGIGVPLHRNFDEVNLRFYVRCQVGGEWRRGVVFVREIVPRLAIALVANRLYSENYIALPMRSEVVAAGRLEYAWKRRGDWERVSAMVVGPFSPPSESSEEAFITEHYWGYSRQRHGGTIEYEVEHPPWKVARAAESKLEADIATLYGHEFREALSGPPSTTFVSDGSQVVVRRGRRLA</sequence>
<gene>
    <name evidence="1" type="ORF">Pla108_20970</name>
</gene>
<keyword evidence="2" id="KW-1185">Reference proteome</keyword>